<dbReference type="InterPro" id="IPR003593">
    <property type="entry name" value="AAA+_ATPase"/>
</dbReference>
<evidence type="ECO:0000313" key="13">
    <source>
        <dbReference type="EMBL" id="THG97737.1"/>
    </source>
</evidence>
<evidence type="ECO:0000256" key="5">
    <source>
        <dbReference type="ARBA" id="ARBA00022741"/>
    </source>
</evidence>
<dbReference type="GO" id="GO:0016020">
    <property type="term" value="C:membrane"/>
    <property type="evidence" value="ECO:0007669"/>
    <property type="project" value="UniProtKB-SubCell"/>
</dbReference>
<keyword evidence="8 10" id="KW-0472">Membrane</keyword>
<name>A0A4S4KJ93_9APHY</name>
<feature type="transmembrane region" description="Helical" evidence="10">
    <location>
        <begin position="141"/>
        <end position="164"/>
    </location>
</feature>
<keyword evidence="6" id="KW-0067">ATP-binding</keyword>
<comment type="subcellular location">
    <subcellularLocation>
        <location evidence="1">Membrane</location>
        <topology evidence="1">Multi-pass membrane protein</topology>
    </subcellularLocation>
</comment>
<evidence type="ECO:0000313" key="14">
    <source>
        <dbReference type="Proteomes" id="UP000309038"/>
    </source>
</evidence>
<feature type="transmembrane region" description="Helical" evidence="10">
    <location>
        <begin position="944"/>
        <end position="966"/>
    </location>
</feature>
<dbReference type="PANTHER" id="PTHR24223">
    <property type="entry name" value="ATP-BINDING CASSETTE SUB-FAMILY C"/>
    <property type="match status" value="1"/>
</dbReference>
<dbReference type="PROSITE" id="PS50893">
    <property type="entry name" value="ABC_TRANSPORTER_2"/>
    <property type="match status" value="2"/>
</dbReference>
<dbReference type="CDD" id="cd03250">
    <property type="entry name" value="ABCC_MRP_domain1"/>
    <property type="match status" value="1"/>
</dbReference>
<feature type="transmembrane region" description="Helical" evidence="10">
    <location>
        <begin position="987"/>
        <end position="1005"/>
    </location>
</feature>
<evidence type="ECO:0000256" key="10">
    <source>
        <dbReference type="SAM" id="Phobius"/>
    </source>
</evidence>
<keyword evidence="5" id="KW-0547">Nucleotide-binding</keyword>
<reference evidence="13 14" key="1">
    <citation type="submission" date="2019-02" db="EMBL/GenBank/DDBJ databases">
        <title>Genome sequencing of the rare red list fungi Phlebia centrifuga.</title>
        <authorList>
            <person name="Buettner E."/>
            <person name="Kellner H."/>
        </authorList>
    </citation>
    <scope>NUCLEOTIDE SEQUENCE [LARGE SCALE GENOMIC DNA]</scope>
    <source>
        <strain evidence="13 14">DSM 108282</strain>
    </source>
</reference>
<dbReference type="Pfam" id="PF00005">
    <property type="entry name" value="ABC_tran"/>
    <property type="match status" value="2"/>
</dbReference>
<evidence type="ECO:0000259" key="12">
    <source>
        <dbReference type="PROSITE" id="PS50929"/>
    </source>
</evidence>
<evidence type="ECO:0000256" key="8">
    <source>
        <dbReference type="ARBA" id="ARBA00023136"/>
    </source>
</evidence>
<dbReference type="GO" id="GO:0005524">
    <property type="term" value="F:ATP binding"/>
    <property type="evidence" value="ECO:0007669"/>
    <property type="project" value="UniProtKB-KW"/>
</dbReference>
<dbReference type="InterPro" id="IPR036640">
    <property type="entry name" value="ABC1_TM_sf"/>
</dbReference>
<feature type="domain" description="ABC transporter" evidence="11">
    <location>
        <begin position="1128"/>
        <end position="1365"/>
    </location>
</feature>
<evidence type="ECO:0000256" key="2">
    <source>
        <dbReference type="ARBA" id="ARBA00022448"/>
    </source>
</evidence>
<protein>
    <recommendedName>
        <fullName evidence="15">P-loop containing nucleoside triphosphate hydrolase protein</fullName>
    </recommendedName>
</protein>
<feature type="transmembrane region" description="Helical" evidence="10">
    <location>
        <begin position="102"/>
        <end position="121"/>
    </location>
</feature>
<dbReference type="CDD" id="cd18604">
    <property type="entry name" value="ABC_6TM_VMR1_D2_like"/>
    <property type="match status" value="1"/>
</dbReference>
<organism evidence="13 14">
    <name type="scientific">Hermanssonia centrifuga</name>
    <dbReference type="NCBI Taxonomy" id="98765"/>
    <lineage>
        <taxon>Eukaryota</taxon>
        <taxon>Fungi</taxon>
        <taxon>Dikarya</taxon>
        <taxon>Basidiomycota</taxon>
        <taxon>Agaricomycotina</taxon>
        <taxon>Agaricomycetes</taxon>
        <taxon>Polyporales</taxon>
        <taxon>Meruliaceae</taxon>
        <taxon>Hermanssonia</taxon>
    </lineage>
</organism>
<keyword evidence="2" id="KW-0813">Transport</keyword>
<dbReference type="SUPFAM" id="SSF52540">
    <property type="entry name" value="P-loop containing nucleoside triphosphate hydrolases"/>
    <property type="match status" value="2"/>
</dbReference>
<feature type="domain" description="ABC transporter" evidence="11">
    <location>
        <begin position="525"/>
        <end position="754"/>
    </location>
</feature>
<feature type="region of interest" description="Disordered" evidence="9">
    <location>
        <begin position="200"/>
        <end position="279"/>
    </location>
</feature>
<keyword evidence="3 10" id="KW-0812">Transmembrane</keyword>
<dbReference type="InterPro" id="IPR017871">
    <property type="entry name" value="ABC_transporter-like_CS"/>
</dbReference>
<dbReference type="CDD" id="cd18596">
    <property type="entry name" value="ABC_6TM_VMR1_D1_like"/>
    <property type="match status" value="1"/>
</dbReference>
<sequence>MTFTIEAGDKAEGRIIWAKIALAAFAGVVEPLFEPYAYIPVDPKNPSPVPNPEQTASIFSFLFYVFLDPSIWLAYRIPHLSLDQLPPMCDYDHAKNLIKRSYPTLILVIMAFMKLASPIGTNRLLHYLEQGGEDEALVKPWVWIICIATGPLINTVLFQLYIFLSTGTLVRVEGIITSLAFDHALRIRLKAEVSDTKKASIVEEIPSAPGSDAGTPDSGSTAADGEDEDSATVHSRSTTAASASTAATVVAPAVSKSKAKSPEDKKEETKGAEKGPKAKGNNLIGKINNLVTSDLNNITSGRDFLFILVSAPMQIILSMWFLYVVLGWSAFVGLIVMVTLFPVPAWVASLMRSTQKQKMKATDGRVQHVTEMMSVLRMIKLFGWESRVNDEVTAKREEELKWIFKNKMLRLGNNIINHTIPLVHMVVTYATYTLIMKQDLSASIVFSSMTAFNMLRMQMFRVFGMVPGMIIANVSLGRVADFLRNTELLDAFTEQPTEDIVVGASAAHEDDIGCGNAHFTWTNEPTDGTVTPSRQTFRLRIEDELVFKKGAFNLIIGPTGSGKTSILMALLSEMHYIPLGPNSWVNLPRDGGVAFAAQESWVQSETIKDNILFGAPYDEERYKKVIYQCGLKRDLSLFEAGDATEVGEKGLTLSGGQKARITLARAVYSSAKILLFDDVLAALDVHTSRWIINKCFKGDLIRGRTVVLVTHNVAMASPLADFVVSIGVDGRIASQGSVSEALAKDSKLAEEFKHEEEAIELDENEDVDEVAGTTDGKLIVAEEIEVGHVSLGAFMLFLRAVGGKWPILFWVHYLGSDGMSEICDALEMWWLGWWAQQYIKSGHGEVSVAYYLSIYSFIVLLVILFHVSSTVTWTYGSVRASRSIHRQLLTSLLGSTFRWLDVTPTSRVIARCTQDIQAVDGNVAQTLGFLFDVTLSMIAKLGAVVIYTPTFILPAIVIAVLGGYLGQIYMKAQLSVKREMSNAKSPVLGIFGGAIAGLTSIRAYSAQEAFKEETLKRLDRYIRASRSFYNLNRWISVRIDALSAGFAAALAFYLVYGGASVGPSGVGFVLAMAVSFSDMILWWVRMYNEFEVSGNSLERIQQYLVIEQEPTPEDGGKPPAYWPSSGDLRVENLSARYSPDGPKVLQNVSFHIKAGQRVGIVGRTGSGKSTLTLALLRCIYTEGAVWLDGMQTNMINLDDLRSNITIIPQVPELLSGTLRQNLDMFGQYDDAILNDALRAAGLFSLQRLQDENRLTLDSKIASAGGNLSVGQRQIIALARAIVRQSKLLILDEATSAIDYETDSVIQTSLRSELSNDVTVITVAHRLQTIMDSDKIMVLDAGRLVEFDTPEVLLENEKGLLRALVEESADKEALIAMAGGKA</sequence>
<feature type="transmembrane region" description="Helical" evidence="10">
    <location>
        <begin position="1035"/>
        <end position="1056"/>
    </location>
</feature>
<gene>
    <name evidence="13" type="ORF">EW026_g4320</name>
</gene>
<dbReference type="EMBL" id="SGPJ01000151">
    <property type="protein sequence ID" value="THG97737.1"/>
    <property type="molecule type" value="Genomic_DNA"/>
</dbReference>
<accession>A0A4S4KJ93</accession>
<evidence type="ECO:0000256" key="4">
    <source>
        <dbReference type="ARBA" id="ARBA00022737"/>
    </source>
</evidence>
<feature type="transmembrane region" description="Helical" evidence="10">
    <location>
        <begin position="415"/>
        <end position="435"/>
    </location>
</feature>
<feature type="compositionally biased region" description="Low complexity" evidence="9">
    <location>
        <begin position="232"/>
        <end position="256"/>
    </location>
</feature>
<dbReference type="InterPro" id="IPR050173">
    <property type="entry name" value="ABC_transporter_C-like"/>
</dbReference>
<dbReference type="InterPro" id="IPR003439">
    <property type="entry name" value="ABC_transporter-like_ATP-bd"/>
</dbReference>
<feature type="transmembrane region" description="Helical" evidence="10">
    <location>
        <begin position="1065"/>
        <end position="1084"/>
    </location>
</feature>
<dbReference type="FunFam" id="1.20.1560.10:FF:000013">
    <property type="entry name" value="ABC transporter C family member 2"/>
    <property type="match status" value="1"/>
</dbReference>
<dbReference type="Proteomes" id="UP000309038">
    <property type="component" value="Unassembled WGS sequence"/>
</dbReference>
<keyword evidence="14" id="KW-1185">Reference proteome</keyword>
<dbReference type="PROSITE" id="PS50929">
    <property type="entry name" value="ABC_TM1F"/>
    <property type="match status" value="2"/>
</dbReference>
<keyword evidence="4" id="KW-0677">Repeat</keyword>
<dbReference type="GO" id="GO:0140359">
    <property type="term" value="F:ABC-type transporter activity"/>
    <property type="evidence" value="ECO:0007669"/>
    <property type="project" value="InterPro"/>
</dbReference>
<evidence type="ECO:0000256" key="1">
    <source>
        <dbReference type="ARBA" id="ARBA00004141"/>
    </source>
</evidence>
<feature type="transmembrane region" description="Helical" evidence="10">
    <location>
        <begin position="304"/>
        <end position="322"/>
    </location>
</feature>
<feature type="domain" description="ABC transmembrane type-1" evidence="12">
    <location>
        <begin position="822"/>
        <end position="1091"/>
    </location>
</feature>
<dbReference type="PROSITE" id="PS00211">
    <property type="entry name" value="ABC_TRANSPORTER_1"/>
    <property type="match status" value="1"/>
</dbReference>
<dbReference type="GO" id="GO:0016887">
    <property type="term" value="F:ATP hydrolysis activity"/>
    <property type="evidence" value="ECO:0007669"/>
    <property type="project" value="InterPro"/>
</dbReference>
<dbReference type="Pfam" id="PF00664">
    <property type="entry name" value="ABC_membrane"/>
    <property type="match status" value="2"/>
</dbReference>
<dbReference type="Gene3D" id="1.20.1560.10">
    <property type="entry name" value="ABC transporter type 1, transmembrane domain"/>
    <property type="match status" value="2"/>
</dbReference>
<feature type="transmembrane region" description="Helical" evidence="10">
    <location>
        <begin position="328"/>
        <end position="350"/>
    </location>
</feature>
<comment type="caution">
    <text evidence="13">The sequence shown here is derived from an EMBL/GenBank/DDBJ whole genome shotgun (WGS) entry which is preliminary data.</text>
</comment>
<evidence type="ECO:0008006" key="15">
    <source>
        <dbReference type="Google" id="ProtNLM"/>
    </source>
</evidence>
<proteinExistence type="predicted"/>
<evidence type="ECO:0000256" key="7">
    <source>
        <dbReference type="ARBA" id="ARBA00022989"/>
    </source>
</evidence>
<feature type="transmembrane region" description="Helical" evidence="10">
    <location>
        <begin position="455"/>
        <end position="476"/>
    </location>
</feature>
<dbReference type="FunFam" id="3.40.50.300:FF:000838">
    <property type="entry name" value="ABC multidrug transporter (Eurofung)"/>
    <property type="match status" value="1"/>
</dbReference>
<dbReference type="SUPFAM" id="SSF90123">
    <property type="entry name" value="ABC transporter transmembrane region"/>
    <property type="match status" value="2"/>
</dbReference>
<dbReference type="InterPro" id="IPR027417">
    <property type="entry name" value="P-loop_NTPase"/>
</dbReference>
<evidence type="ECO:0000259" key="11">
    <source>
        <dbReference type="PROSITE" id="PS50893"/>
    </source>
</evidence>
<keyword evidence="7 10" id="KW-1133">Transmembrane helix</keyword>
<feature type="transmembrane region" description="Helical" evidence="10">
    <location>
        <begin position="848"/>
        <end position="867"/>
    </location>
</feature>
<evidence type="ECO:0000256" key="9">
    <source>
        <dbReference type="SAM" id="MobiDB-lite"/>
    </source>
</evidence>
<dbReference type="Gene3D" id="3.40.50.300">
    <property type="entry name" value="P-loop containing nucleotide triphosphate hydrolases"/>
    <property type="match status" value="2"/>
</dbReference>
<dbReference type="PANTHER" id="PTHR24223:SF356">
    <property type="entry name" value="ATP-BINDING CASSETTE TRANSPORTER ABC4"/>
    <property type="match status" value="1"/>
</dbReference>
<feature type="domain" description="ABC transmembrane type-1" evidence="12">
    <location>
        <begin position="282"/>
        <end position="467"/>
    </location>
</feature>
<evidence type="ECO:0000256" key="3">
    <source>
        <dbReference type="ARBA" id="ARBA00022692"/>
    </source>
</evidence>
<feature type="compositionally biased region" description="Basic and acidic residues" evidence="9">
    <location>
        <begin position="260"/>
        <end position="276"/>
    </location>
</feature>
<evidence type="ECO:0000256" key="6">
    <source>
        <dbReference type="ARBA" id="ARBA00022840"/>
    </source>
</evidence>
<dbReference type="SMART" id="SM00382">
    <property type="entry name" value="AAA"/>
    <property type="match status" value="2"/>
</dbReference>
<dbReference type="CDD" id="cd03244">
    <property type="entry name" value="ABCC_MRP_domain2"/>
    <property type="match status" value="1"/>
</dbReference>
<dbReference type="InterPro" id="IPR011527">
    <property type="entry name" value="ABC1_TM_dom"/>
</dbReference>